<gene>
    <name evidence="2" type="ORF">MGWOODY_XGa908</name>
</gene>
<dbReference type="PANTHER" id="PTHR43283:SF7">
    <property type="entry name" value="BETA-LACTAMASE-RELATED DOMAIN-CONTAINING PROTEIN"/>
    <property type="match status" value="1"/>
</dbReference>
<dbReference type="AlphaFoldDB" id="A0A160TXZ2"/>
<dbReference type="Gene3D" id="3.40.710.10">
    <property type="entry name" value="DD-peptidase/beta-lactamase superfamily"/>
    <property type="match status" value="1"/>
</dbReference>
<evidence type="ECO:0000313" key="2">
    <source>
        <dbReference type="EMBL" id="CUS54671.1"/>
    </source>
</evidence>
<name>A0A160TXZ2_9ZZZZ</name>
<dbReference type="EC" id="3.5.1.46" evidence="2"/>
<keyword evidence="2" id="KW-0378">Hydrolase</keyword>
<dbReference type="InterPro" id="IPR012338">
    <property type="entry name" value="Beta-lactam/transpept-like"/>
</dbReference>
<dbReference type="PANTHER" id="PTHR43283">
    <property type="entry name" value="BETA-LACTAMASE-RELATED"/>
    <property type="match status" value="1"/>
</dbReference>
<accession>A0A160TXZ2</accession>
<sequence length="395" mass="44469">MSQPGLMQGFPPNPENQVTAENWRTSPFSSWAFRNIRQLLPTAPIHTSRKHQWELSRTPRNLTDLPFQDIQGKEVTLGRFLVDNNVDGFIVLHNGAVVFEHYDHGLLPNSPHILFSVSKSMTAILTGILVDRGFLDPNSPIAEYIPEVNNSAYESATVRHLLDMSVGISFNEDYENEADDFARYRMATGWIPLTEPGAPDNLRSFLPTLKKEGDHGVAFHYVSPNTDLLGWVLERASGLPFAELFSREIWRPMGAEYDAYINVDRLGAPRSAGGICVTLRDFGRFGQMCLNMGLGNGQSIVPNWWLRDIRQNGDQAVWNAGNFAEFMPNWRYRSKWYISPTGVYAGLGVFGQFLYVDPAADVVIARFSSRPKALDPTDKDSSYLAYEAICELLNR</sequence>
<reference evidence="2" key="1">
    <citation type="submission" date="2015-10" db="EMBL/GenBank/DDBJ databases">
        <authorList>
            <person name="Gilbert D.G."/>
        </authorList>
    </citation>
    <scope>NUCLEOTIDE SEQUENCE</scope>
</reference>
<proteinExistence type="predicted"/>
<protein>
    <submittedName>
        <fullName evidence="2">6-aminohexanoate-dimer hydrolase</fullName>
        <ecNumber evidence="2">3.5.1.46</ecNumber>
    </submittedName>
</protein>
<organism evidence="2">
    <name type="scientific">hydrothermal vent metagenome</name>
    <dbReference type="NCBI Taxonomy" id="652676"/>
    <lineage>
        <taxon>unclassified sequences</taxon>
        <taxon>metagenomes</taxon>
        <taxon>ecological metagenomes</taxon>
    </lineage>
</organism>
<dbReference type="InterPro" id="IPR050789">
    <property type="entry name" value="Diverse_Enzym_Activities"/>
</dbReference>
<dbReference type="InterPro" id="IPR001466">
    <property type="entry name" value="Beta-lactam-related"/>
</dbReference>
<feature type="domain" description="Beta-lactamase-related" evidence="1">
    <location>
        <begin position="89"/>
        <end position="379"/>
    </location>
</feature>
<dbReference type="Pfam" id="PF00144">
    <property type="entry name" value="Beta-lactamase"/>
    <property type="match status" value="1"/>
</dbReference>
<evidence type="ECO:0000259" key="1">
    <source>
        <dbReference type="Pfam" id="PF00144"/>
    </source>
</evidence>
<dbReference type="GO" id="GO:0019875">
    <property type="term" value="F:6-aminohexanoate-dimer hydrolase activity"/>
    <property type="evidence" value="ECO:0007669"/>
    <property type="project" value="UniProtKB-EC"/>
</dbReference>
<dbReference type="SUPFAM" id="SSF56601">
    <property type="entry name" value="beta-lactamase/transpeptidase-like"/>
    <property type="match status" value="1"/>
</dbReference>
<dbReference type="EMBL" id="CZRL01000104">
    <property type="protein sequence ID" value="CUS54671.1"/>
    <property type="molecule type" value="Genomic_DNA"/>
</dbReference>